<organism evidence="3 4">
    <name type="scientific">Chromobacterium amazonense</name>
    <dbReference type="NCBI Taxonomy" id="1382803"/>
    <lineage>
        <taxon>Bacteria</taxon>
        <taxon>Pseudomonadati</taxon>
        <taxon>Pseudomonadota</taxon>
        <taxon>Betaproteobacteria</taxon>
        <taxon>Neisseriales</taxon>
        <taxon>Chromobacteriaceae</taxon>
        <taxon>Chromobacterium</taxon>
    </lineage>
</organism>
<dbReference type="Gene3D" id="2.20.25.180">
    <property type="match status" value="1"/>
</dbReference>
<dbReference type="InterPro" id="IPR007694">
    <property type="entry name" value="DNA_helicase_DnaB-like_C"/>
</dbReference>
<dbReference type="HAMAP" id="MF_04154">
    <property type="entry name" value="Helic_Prim_T7"/>
    <property type="match status" value="1"/>
</dbReference>
<evidence type="ECO:0000256" key="1">
    <source>
        <dbReference type="SAM" id="MobiDB-lite"/>
    </source>
</evidence>
<name>A0A2S9X6B7_9NEIS</name>
<dbReference type="SUPFAM" id="SSF56731">
    <property type="entry name" value="DNA primase core"/>
    <property type="match status" value="1"/>
</dbReference>
<dbReference type="InterPro" id="IPR034154">
    <property type="entry name" value="TOPRIM_DnaG/twinkle"/>
</dbReference>
<feature type="compositionally biased region" description="Acidic residues" evidence="1">
    <location>
        <begin position="532"/>
        <end position="547"/>
    </location>
</feature>
<dbReference type="CDD" id="cd01029">
    <property type="entry name" value="TOPRIM_primases"/>
    <property type="match status" value="1"/>
</dbReference>
<dbReference type="AlphaFoldDB" id="A0A2S9X6B7"/>
<evidence type="ECO:0000259" key="2">
    <source>
        <dbReference type="PROSITE" id="PS51199"/>
    </source>
</evidence>
<dbReference type="Gene3D" id="3.40.50.300">
    <property type="entry name" value="P-loop containing nucleotide triphosphate hydrolases"/>
    <property type="match status" value="1"/>
</dbReference>
<dbReference type="CDD" id="cd19483">
    <property type="entry name" value="RecA-like_Gp4D_helicase"/>
    <property type="match status" value="1"/>
</dbReference>
<dbReference type="GO" id="GO:0005524">
    <property type="term" value="F:ATP binding"/>
    <property type="evidence" value="ECO:0007669"/>
    <property type="project" value="InterPro"/>
</dbReference>
<dbReference type="SUPFAM" id="SSF57783">
    <property type="entry name" value="Zinc beta-ribbon"/>
    <property type="match status" value="1"/>
</dbReference>
<evidence type="ECO:0000313" key="4">
    <source>
        <dbReference type="Proteomes" id="UP000239469"/>
    </source>
</evidence>
<dbReference type="RefSeq" id="WP_106076382.1">
    <property type="nucleotide sequence ID" value="NZ_MTBD01000016.1"/>
</dbReference>
<dbReference type="InterPro" id="IPR027417">
    <property type="entry name" value="P-loop_NTPase"/>
</dbReference>
<dbReference type="Gene3D" id="3.40.1360.10">
    <property type="match status" value="1"/>
</dbReference>
<comment type="caution">
    <text evidence="3">The sequence shown here is derived from an EMBL/GenBank/DDBJ whole genome shotgun (WGS) entry which is preliminary data.</text>
</comment>
<dbReference type="InterPro" id="IPR006171">
    <property type="entry name" value="TOPRIM_dom"/>
</dbReference>
<feature type="domain" description="SF4 helicase" evidence="2">
    <location>
        <begin position="269"/>
        <end position="532"/>
    </location>
</feature>
<dbReference type="GO" id="GO:0003697">
    <property type="term" value="F:single-stranded DNA binding"/>
    <property type="evidence" value="ECO:0007669"/>
    <property type="project" value="InterPro"/>
</dbReference>
<dbReference type="InterPro" id="IPR046394">
    <property type="entry name" value="Helic_Prim_T7"/>
</dbReference>
<dbReference type="PROSITE" id="PS51199">
    <property type="entry name" value="SF4_HELICASE"/>
    <property type="match status" value="1"/>
</dbReference>
<dbReference type="GO" id="GO:0043139">
    <property type="term" value="F:5'-3' DNA helicase activity"/>
    <property type="evidence" value="ECO:0007669"/>
    <property type="project" value="InterPro"/>
</dbReference>
<dbReference type="InterPro" id="IPR048774">
    <property type="entry name" value="Helic-prim_T7_N"/>
</dbReference>
<reference evidence="3 4" key="1">
    <citation type="submission" date="2017-01" db="EMBL/GenBank/DDBJ databases">
        <title>New insights into the genetic diversity of Chromobacterium isolated from tropical freshwater lake.</title>
        <authorList>
            <person name="Santos A.B."/>
            <person name="Nascimento A.M."/>
            <person name="Da Silva P.C."/>
        </authorList>
    </citation>
    <scope>NUCLEOTIDE SEQUENCE [LARGE SCALE GENOMIC DNA]</scope>
    <source>
        <strain evidence="3 4">56AF</strain>
    </source>
</reference>
<dbReference type="PANTHER" id="PTHR12873">
    <property type="entry name" value="T7-LIKE MITOCHONDRIAL DNA HELICASE"/>
    <property type="match status" value="1"/>
</dbReference>
<protein>
    <recommendedName>
        <fullName evidence="2">SF4 helicase domain-containing protein</fullName>
    </recommendedName>
</protein>
<sequence length="547" mass="60809">MIKEGAINTHLPCPDCGSSDGLAEYPENSYCFVCEKVTFYKDREVRHLSSNKTSQLIEMEAYQGEFKDLRSRGISRKACEHYGYWCGRFNGKPVQVADIKDMSGTVIHQKLRFPDKEFLTLGGTPKVFVGQHLFPGKGRKVVVTEGEIDMLSIAQLDNCQWPVVSVPNGAKAAKKVFKEQYEWLIGFDEVVIAFDMDSVGREAAAECAQILPPGKAKILVLSEKDANKMLTEGKEKELKNALWNAQPYRPDGIINGNSLRDAIKQRGKEQGLDWPDAWKNMPIVEFTKCIPQKKLIVVGAGSSVGKSTFTRFLAYYLGVQKGTKIGMVYLEESAVETGQALMSYHCGTRLHLEDVNEETWNDAFVATLGTGNFALYDAFGSVESDNLLSRIRYLAVAEDCKYIILDHLSIAISGLEGNDERKLIDKLMTELRCIVEETGVTLVVVSHLTRKPADGKAHEEGGQVSTKDFRGSGAILQLADIAFGLERNTQDPKLRDYTTVRVLKVRYTGLTGIGGYLHFDHATGRLNPVEALPEESNEFSEDDDGDY</sequence>
<dbReference type="SUPFAM" id="SSF52540">
    <property type="entry name" value="P-loop containing nucleoside triphosphate hydrolases"/>
    <property type="match status" value="1"/>
</dbReference>
<dbReference type="Proteomes" id="UP000239469">
    <property type="component" value="Unassembled WGS sequence"/>
</dbReference>
<dbReference type="InterPro" id="IPR027032">
    <property type="entry name" value="Twinkle-like"/>
</dbReference>
<dbReference type="Pfam" id="PF03796">
    <property type="entry name" value="DnaB_C"/>
    <property type="match status" value="1"/>
</dbReference>
<dbReference type="OrthoDB" id="5959484at2"/>
<dbReference type="GO" id="GO:0006260">
    <property type="term" value="P:DNA replication"/>
    <property type="evidence" value="ECO:0007669"/>
    <property type="project" value="InterPro"/>
</dbReference>
<feature type="region of interest" description="Disordered" evidence="1">
    <location>
        <begin position="528"/>
        <end position="547"/>
    </location>
</feature>
<accession>A0A2S9X6B7</accession>
<dbReference type="Pfam" id="PF13155">
    <property type="entry name" value="Toprim_2"/>
    <property type="match status" value="1"/>
</dbReference>
<proteinExistence type="inferred from homology"/>
<dbReference type="Pfam" id="PF21268">
    <property type="entry name" value="Helic-prim_T7_N"/>
    <property type="match status" value="1"/>
</dbReference>
<dbReference type="SMART" id="SM00493">
    <property type="entry name" value="TOPRIM"/>
    <property type="match status" value="1"/>
</dbReference>
<evidence type="ECO:0000313" key="3">
    <source>
        <dbReference type="EMBL" id="PRP71264.1"/>
    </source>
</evidence>
<gene>
    <name evidence="3" type="ORF">BUE93_07805</name>
</gene>
<dbReference type="Gene3D" id="2.20.25.10">
    <property type="match status" value="1"/>
</dbReference>
<dbReference type="PANTHER" id="PTHR12873:SF0">
    <property type="entry name" value="TWINKLE MTDNA HELICASE"/>
    <property type="match status" value="1"/>
</dbReference>
<dbReference type="EMBL" id="MTBD01000016">
    <property type="protein sequence ID" value="PRP71264.1"/>
    <property type="molecule type" value="Genomic_DNA"/>
</dbReference>